<dbReference type="Proteomes" id="UP000579153">
    <property type="component" value="Unassembled WGS sequence"/>
</dbReference>
<gene>
    <name evidence="9" type="ORF">HD596_007364</name>
</gene>
<dbReference type="Gene3D" id="1.20.1720.10">
    <property type="entry name" value="Multidrug resistance protein D"/>
    <property type="match status" value="1"/>
</dbReference>
<feature type="transmembrane region" description="Helical" evidence="7">
    <location>
        <begin position="303"/>
        <end position="321"/>
    </location>
</feature>
<dbReference type="AlphaFoldDB" id="A0A7W9GBF5"/>
<feature type="transmembrane region" description="Helical" evidence="7">
    <location>
        <begin position="12"/>
        <end position="36"/>
    </location>
</feature>
<dbReference type="Pfam" id="PF07690">
    <property type="entry name" value="MFS_1"/>
    <property type="match status" value="1"/>
</dbReference>
<keyword evidence="4 7" id="KW-0812">Transmembrane</keyword>
<dbReference type="GO" id="GO:0022857">
    <property type="term" value="F:transmembrane transporter activity"/>
    <property type="evidence" value="ECO:0007669"/>
    <property type="project" value="InterPro"/>
</dbReference>
<feature type="transmembrane region" description="Helical" evidence="7">
    <location>
        <begin position="441"/>
        <end position="461"/>
    </location>
</feature>
<feature type="transmembrane region" description="Helical" evidence="7">
    <location>
        <begin position="361"/>
        <end position="383"/>
    </location>
</feature>
<dbReference type="SUPFAM" id="SSF103473">
    <property type="entry name" value="MFS general substrate transporter"/>
    <property type="match status" value="1"/>
</dbReference>
<feature type="domain" description="Major facilitator superfamily (MFS) profile" evidence="8">
    <location>
        <begin position="11"/>
        <end position="465"/>
    </location>
</feature>
<feature type="transmembrane region" description="Helical" evidence="7">
    <location>
        <begin position="102"/>
        <end position="124"/>
    </location>
</feature>
<dbReference type="PROSITE" id="PS50850">
    <property type="entry name" value="MFS"/>
    <property type="match status" value="1"/>
</dbReference>
<dbReference type="InterPro" id="IPR011701">
    <property type="entry name" value="MFS"/>
</dbReference>
<feature type="transmembrane region" description="Helical" evidence="7">
    <location>
        <begin position="164"/>
        <end position="186"/>
    </location>
</feature>
<protein>
    <submittedName>
        <fullName evidence="9">EmrB/QacA subfamily drug resistance transporter</fullName>
    </submittedName>
</protein>
<evidence type="ECO:0000256" key="3">
    <source>
        <dbReference type="ARBA" id="ARBA00022475"/>
    </source>
</evidence>
<dbReference type="RefSeq" id="WP_185074043.1">
    <property type="nucleotide sequence ID" value="NZ_JACHMB010000001.1"/>
</dbReference>
<dbReference type="GO" id="GO:0005886">
    <property type="term" value="C:plasma membrane"/>
    <property type="evidence" value="ECO:0007669"/>
    <property type="project" value="UniProtKB-SubCell"/>
</dbReference>
<dbReference type="InterPro" id="IPR020846">
    <property type="entry name" value="MFS_dom"/>
</dbReference>
<keyword evidence="5 7" id="KW-1133">Transmembrane helix</keyword>
<evidence type="ECO:0000256" key="6">
    <source>
        <dbReference type="ARBA" id="ARBA00023136"/>
    </source>
</evidence>
<feature type="transmembrane region" description="Helical" evidence="7">
    <location>
        <begin position="77"/>
        <end position="96"/>
    </location>
</feature>
<feature type="transmembrane region" description="Helical" evidence="7">
    <location>
        <begin position="136"/>
        <end position="158"/>
    </location>
</feature>
<evidence type="ECO:0000259" key="8">
    <source>
        <dbReference type="PROSITE" id="PS50850"/>
    </source>
</evidence>
<sequence>MSYVLNSRWTALGVLSATGLMTILDGSIVTVAMPAIQQDLGFTGAGLSWIVNAYLIPFGGLLLLAGRLGDLIGRRTMFLAGNAIFTAASLLAGAATGPGLLIAARFLQGVGSALASAVVLGILVTLFTDARERGKAIAIFSFTGAAGASIGQVLGGVLTDGLSWPWIFFVNVPIGAITIALALLALPADRGIGLAAGADIAGAVLVTGGLMLGIYTVVKVEEYGWLAVHTLGLGAVSLALLAGFVVRQATAKAPLMPLRILRSRNVVGANLAQMLALSGMFAFQVLVALYMQRVLGYGALDTGLAMLPAAVGIGSISLFVSARLSARFGARTVLIAGLALLVAAMLLLTRVTVDAGYVTHLLPAMLLISGGGLVLPALATLGMSGARESDAGLASGLFNTTQQVGMAIGVAVLSTMAASRTGELLAAGAGQAAALTGGYRLAFGISAGLLVAAFAVALTVLRRPAPAADLPVSEEKAAAA</sequence>
<organism evidence="9 10">
    <name type="scientific">Nonomuraea jabiensis</name>
    <dbReference type="NCBI Taxonomy" id="882448"/>
    <lineage>
        <taxon>Bacteria</taxon>
        <taxon>Bacillati</taxon>
        <taxon>Actinomycetota</taxon>
        <taxon>Actinomycetes</taxon>
        <taxon>Streptosporangiales</taxon>
        <taxon>Streptosporangiaceae</taxon>
        <taxon>Nonomuraea</taxon>
    </lineage>
</organism>
<evidence type="ECO:0000313" key="10">
    <source>
        <dbReference type="Proteomes" id="UP000579153"/>
    </source>
</evidence>
<evidence type="ECO:0000256" key="1">
    <source>
        <dbReference type="ARBA" id="ARBA00004651"/>
    </source>
</evidence>
<comment type="subcellular location">
    <subcellularLocation>
        <location evidence="1">Cell membrane</location>
        <topology evidence="1">Multi-pass membrane protein</topology>
    </subcellularLocation>
</comment>
<reference evidence="9 10" key="1">
    <citation type="submission" date="2020-08" db="EMBL/GenBank/DDBJ databases">
        <title>Sequencing the genomes of 1000 actinobacteria strains.</title>
        <authorList>
            <person name="Klenk H.-P."/>
        </authorList>
    </citation>
    <scope>NUCLEOTIDE SEQUENCE [LARGE SCALE GENOMIC DNA]</scope>
    <source>
        <strain evidence="9 10">DSM 45507</strain>
    </source>
</reference>
<accession>A0A7W9GBF5</accession>
<keyword evidence="6 7" id="KW-0472">Membrane</keyword>
<dbReference type="EMBL" id="JACHMB010000001">
    <property type="protein sequence ID" value="MBB5780608.1"/>
    <property type="molecule type" value="Genomic_DNA"/>
</dbReference>
<feature type="transmembrane region" description="Helical" evidence="7">
    <location>
        <begin position="198"/>
        <end position="218"/>
    </location>
</feature>
<evidence type="ECO:0000256" key="4">
    <source>
        <dbReference type="ARBA" id="ARBA00022692"/>
    </source>
</evidence>
<feature type="transmembrane region" description="Helical" evidence="7">
    <location>
        <begin position="404"/>
        <end position="421"/>
    </location>
</feature>
<keyword evidence="3" id="KW-1003">Cell membrane</keyword>
<keyword evidence="2" id="KW-0813">Transport</keyword>
<evidence type="ECO:0000256" key="5">
    <source>
        <dbReference type="ARBA" id="ARBA00022989"/>
    </source>
</evidence>
<dbReference type="InterPro" id="IPR036259">
    <property type="entry name" value="MFS_trans_sf"/>
</dbReference>
<proteinExistence type="predicted"/>
<evidence type="ECO:0000256" key="2">
    <source>
        <dbReference type="ARBA" id="ARBA00022448"/>
    </source>
</evidence>
<dbReference type="Gene3D" id="1.20.1250.20">
    <property type="entry name" value="MFS general substrate transporter like domains"/>
    <property type="match status" value="1"/>
</dbReference>
<dbReference type="PANTHER" id="PTHR42718">
    <property type="entry name" value="MAJOR FACILITATOR SUPERFAMILY MULTIDRUG TRANSPORTER MFSC"/>
    <property type="match status" value="1"/>
</dbReference>
<comment type="caution">
    <text evidence="9">The sequence shown here is derived from an EMBL/GenBank/DDBJ whole genome shotgun (WGS) entry which is preliminary data.</text>
</comment>
<evidence type="ECO:0000313" key="9">
    <source>
        <dbReference type="EMBL" id="MBB5780608.1"/>
    </source>
</evidence>
<feature type="transmembrane region" description="Helical" evidence="7">
    <location>
        <begin position="328"/>
        <end position="349"/>
    </location>
</feature>
<evidence type="ECO:0000256" key="7">
    <source>
        <dbReference type="SAM" id="Phobius"/>
    </source>
</evidence>
<feature type="transmembrane region" description="Helical" evidence="7">
    <location>
        <begin position="42"/>
        <end position="65"/>
    </location>
</feature>
<feature type="transmembrane region" description="Helical" evidence="7">
    <location>
        <begin position="224"/>
        <end position="246"/>
    </location>
</feature>
<keyword evidence="10" id="KW-1185">Reference proteome</keyword>
<feature type="transmembrane region" description="Helical" evidence="7">
    <location>
        <begin position="267"/>
        <end position="291"/>
    </location>
</feature>
<name>A0A7W9GBF5_9ACTN</name>
<dbReference type="PANTHER" id="PTHR42718:SF46">
    <property type="entry name" value="BLR6921 PROTEIN"/>
    <property type="match status" value="1"/>
</dbReference>